<dbReference type="AlphaFoldDB" id="A0A3D9ZS95"/>
<dbReference type="Pfam" id="PF14200">
    <property type="entry name" value="RicinB_lectin_2"/>
    <property type="match status" value="1"/>
</dbReference>
<feature type="signal peptide" evidence="1">
    <location>
        <begin position="1"/>
        <end position="27"/>
    </location>
</feature>
<evidence type="ECO:0000313" key="3">
    <source>
        <dbReference type="EMBL" id="REF99332.1"/>
    </source>
</evidence>
<dbReference type="PROSITE" id="PS50231">
    <property type="entry name" value="RICIN_B_LECTIN"/>
    <property type="match status" value="1"/>
</dbReference>
<dbReference type="InterPro" id="IPR035992">
    <property type="entry name" value="Ricin_B-like_lectins"/>
</dbReference>
<name>A0A3D9ZS95_9ACTN</name>
<feature type="domain" description="Ricin B lectin" evidence="2">
    <location>
        <begin position="37"/>
        <end position="126"/>
    </location>
</feature>
<organism evidence="3 4">
    <name type="scientific">Asanoa ferruginea</name>
    <dbReference type="NCBI Taxonomy" id="53367"/>
    <lineage>
        <taxon>Bacteria</taxon>
        <taxon>Bacillati</taxon>
        <taxon>Actinomycetota</taxon>
        <taxon>Actinomycetes</taxon>
        <taxon>Micromonosporales</taxon>
        <taxon>Micromonosporaceae</taxon>
        <taxon>Asanoa</taxon>
    </lineage>
</organism>
<protein>
    <submittedName>
        <fullName evidence="3">Ricin-type beta-trefoil lectin protein</fullName>
    </submittedName>
</protein>
<evidence type="ECO:0000256" key="1">
    <source>
        <dbReference type="SAM" id="SignalP"/>
    </source>
</evidence>
<dbReference type="Gene3D" id="2.80.10.50">
    <property type="match status" value="2"/>
</dbReference>
<dbReference type="InterPro" id="IPR000772">
    <property type="entry name" value="Ricin_B_lectin"/>
</dbReference>
<dbReference type="EMBL" id="QUMQ01000001">
    <property type="protein sequence ID" value="REF99332.1"/>
    <property type="molecule type" value="Genomic_DNA"/>
</dbReference>
<dbReference type="RefSeq" id="WP_116070518.1">
    <property type="nucleotide sequence ID" value="NZ_BONB01000002.1"/>
</dbReference>
<accession>A0A3D9ZS95</accession>
<dbReference type="SUPFAM" id="SSF50370">
    <property type="entry name" value="Ricin B-like lectins"/>
    <property type="match status" value="1"/>
</dbReference>
<evidence type="ECO:0000259" key="2">
    <source>
        <dbReference type="Pfam" id="PF14200"/>
    </source>
</evidence>
<keyword evidence="1" id="KW-0732">Signal</keyword>
<proteinExistence type="predicted"/>
<dbReference type="GO" id="GO:0030246">
    <property type="term" value="F:carbohydrate binding"/>
    <property type="evidence" value="ECO:0007669"/>
    <property type="project" value="UniProtKB-KW"/>
</dbReference>
<feature type="chain" id="PRO_5017541823" evidence="1">
    <location>
        <begin position="28"/>
        <end position="191"/>
    </location>
</feature>
<comment type="caution">
    <text evidence="3">The sequence shown here is derived from an EMBL/GenBank/DDBJ whole genome shotgun (WGS) entry which is preliminary data.</text>
</comment>
<dbReference type="CDD" id="cd00161">
    <property type="entry name" value="beta-trefoil_Ricin-like"/>
    <property type="match status" value="1"/>
</dbReference>
<reference evidence="3 4" key="1">
    <citation type="submission" date="2018-08" db="EMBL/GenBank/DDBJ databases">
        <title>Sequencing the genomes of 1000 actinobacteria strains.</title>
        <authorList>
            <person name="Klenk H.-P."/>
        </authorList>
    </citation>
    <scope>NUCLEOTIDE SEQUENCE [LARGE SCALE GENOMIC DNA]</scope>
    <source>
        <strain evidence="3 4">DSM 44099</strain>
    </source>
</reference>
<gene>
    <name evidence="3" type="ORF">DFJ67_5367</name>
</gene>
<dbReference type="Proteomes" id="UP000256913">
    <property type="component" value="Unassembled WGS sequence"/>
</dbReference>
<evidence type="ECO:0000313" key="4">
    <source>
        <dbReference type="Proteomes" id="UP000256913"/>
    </source>
</evidence>
<keyword evidence="3" id="KW-0430">Lectin</keyword>
<keyword evidence="4" id="KW-1185">Reference proteome</keyword>
<sequence length="191" mass="22122">MKQLSRALAVLLLAVTGLVLVSGPAQAAPYTYHHVTPGSGGTYYIVNDMSRKCIDIRDWNFHNGAVVQQYSCFDTNNQKFELENIGRVNGVTAWRIKPIFLLYQNPDKCLDVLDGRFENGQRIQTWDCSPGWQQMFEFVQGPNGLYQMRPVYDHKCVDVPPADRYDLTELRQWDCFGSDFPYTNQWWFFAF</sequence>